<evidence type="ECO:0000313" key="5">
    <source>
        <dbReference type="Proteomes" id="UP000664701"/>
    </source>
</evidence>
<dbReference type="Gene3D" id="1.10.10.10">
    <property type="entry name" value="Winged helix-like DNA-binding domain superfamily/Winged helix DNA-binding domain"/>
    <property type="match status" value="1"/>
</dbReference>
<protein>
    <recommendedName>
        <fullName evidence="3">HTH deoR-type domain-containing protein</fullName>
    </recommendedName>
</protein>
<dbReference type="Pfam" id="PF08279">
    <property type="entry name" value="HTH_11"/>
    <property type="match status" value="1"/>
</dbReference>
<accession>A0ABZ2SNV8</accession>
<evidence type="ECO:0000256" key="2">
    <source>
        <dbReference type="ARBA" id="ARBA00023163"/>
    </source>
</evidence>
<dbReference type="PROSITE" id="PS52050">
    <property type="entry name" value="WYL"/>
    <property type="match status" value="1"/>
</dbReference>
<dbReference type="InterPro" id="IPR036388">
    <property type="entry name" value="WH-like_DNA-bd_sf"/>
</dbReference>
<dbReference type="EMBL" id="CP147251">
    <property type="protein sequence ID" value="WYJ76841.1"/>
    <property type="molecule type" value="Genomic_DNA"/>
</dbReference>
<dbReference type="InterPro" id="IPR057727">
    <property type="entry name" value="WCX_dom"/>
</dbReference>
<dbReference type="InterPro" id="IPR028349">
    <property type="entry name" value="PafC-like"/>
</dbReference>
<name>A0ABZ2SNV8_9ENTE</name>
<dbReference type="RefSeq" id="WP_207940970.1">
    <property type="nucleotide sequence ID" value="NZ_CP147251.1"/>
</dbReference>
<reference evidence="4 5" key="1">
    <citation type="submission" date="2021-03" db="EMBL/GenBank/DDBJ databases">
        <authorList>
            <person name="Gilmore M.S."/>
            <person name="Schwartzman J."/>
            <person name="Van Tyne D."/>
            <person name="Martin M."/>
            <person name="Earl A.M."/>
            <person name="Manson A.L."/>
            <person name="Straub T."/>
            <person name="Salamzade R."/>
            <person name="Saavedra J."/>
            <person name="Lebreton F."/>
            <person name="Prichula J."/>
            <person name="Schaufler K."/>
            <person name="Gaca A."/>
            <person name="Sgardioli B."/>
            <person name="Wagenaar J."/>
            <person name="Strong T."/>
        </authorList>
    </citation>
    <scope>NUCLEOTIDE SEQUENCE [LARGE SCALE GENOMIC DNA]</scope>
    <source>
        <strain evidence="4 5">DIV2402</strain>
    </source>
</reference>
<keyword evidence="1" id="KW-0805">Transcription regulation</keyword>
<dbReference type="InterPro" id="IPR051534">
    <property type="entry name" value="CBASS_pafABC_assoc_protein"/>
</dbReference>
<dbReference type="PIRSF" id="PIRSF016838">
    <property type="entry name" value="PafC"/>
    <property type="match status" value="1"/>
</dbReference>
<dbReference type="Proteomes" id="UP000664701">
    <property type="component" value="Chromosome"/>
</dbReference>
<dbReference type="InterPro" id="IPR036390">
    <property type="entry name" value="WH_DNA-bd_sf"/>
</dbReference>
<feature type="domain" description="HTH deoR-type" evidence="3">
    <location>
        <begin position="2"/>
        <end position="60"/>
    </location>
</feature>
<reference evidence="4 5" key="2">
    <citation type="submission" date="2024-03" db="EMBL/GenBank/DDBJ databases">
        <title>The Genome Sequence of Enterococcus sp. DIV2402.</title>
        <authorList>
            <consortium name="The Broad Institute Genomics Platform"/>
            <consortium name="The Broad Institute Microbial Omics Core"/>
            <consortium name="The Broad Institute Genomic Center for Infectious Diseases"/>
            <person name="Earl A."/>
            <person name="Manson A."/>
            <person name="Gilmore M."/>
            <person name="Schwartman J."/>
            <person name="Shea T."/>
            <person name="Abouelleil A."/>
            <person name="Cao P."/>
            <person name="Chapman S."/>
            <person name="Cusick C."/>
            <person name="Young S."/>
            <person name="Neafsey D."/>
            <person name="Nusbaum C."/>
            <person name="Birren B."/>
        </authorList>
    </citation>
    <scope>NUCLEOTIDE SEQUENCE [LARGE SCALE GENOMIC DNA]</scope>
    <source>
        <strain evidence="4 5">DIV2402</strain>
    </source>
</reference>
<dbReference type="PANTHER" id="PTHR34580">
    <property type="match status" value="1"/>
</dbReference>
<keyword evidence="5" id="KW-1185">Reference proteome</keyword>
<keyword evidence="2" id="KW-0804">Transcription</keyword>
<dbReference type="Pfam" id="PF25583">
    <property type="entry name" value="WCX"/>
    <property type="match status" value="1"/>
</dbReference>
<proteinExistence type="predicted"/>
<dbReference type="Pfam" id="PF13280">
    <property type="entry name" value="WYL"/>
    <property type="match status" value="1"/>
</dbReference>
<evidence type="ECO:0000256" key="1">
    <source>
        <dbReference type="ARBA" id="ARBA00023015"/>
    </source>
</evidence>
<dbReference type="InterPro" id="IPR026881">
    <property type="entry name" value="WYL_dom"/>
</dbReference>
<sequence length="304" mass="35146">MQINRLFQIIYLLLNKKTITAKELATYFEVSLRTIYRDIELLATAGIPIYTKQGKGGGISLVDTYVLNKSLLSEQEQNEILFALQSLAITQSSETDNVLSKVSTLFNKRHTNWIEVDVSSWGSSIDSKNDFTMIKHAILDGRVLQLTYFNNSGEKSIRKIEPLKLVFKVNAWYLQAFCRIKNDNRTFKLSRMSDISVTEETFLPTVPSSLNTKTSVDQKWMPAQLRISPEGRYRVFDEFKEHEITQNTDQSFTIHTYLPESDWTIQHLLSFGHTLEVISPKKLRRQMQTKLTQMIKIYKNSTIT</sequence>
<dbReference type="InterPro" id="IPR001034">
    <property type="entry name" value="DeoR_HTH"/>
</dbReference>
<evidence type="ECO:0000259" key="3">
    <source>
        <dbReference type="PROSITE" id="PS51000"/>
    </source>
</evidence>
<dbReference type="InterPro" id="IPR013196">
    <property type="entry name" value="HTH_11"/>
</dbReference>
<dbReference type="SUPFAM" id="SSF46785">
    <property type="entry name" value="Winged helix' DNA-binding domain"/>
    <property type="match status" value="1"/>
</dbReference>
<gene>
    <name evidence="4" type="ORF">DOK78_001478</name>
</gene>
<dbReference type="PROSITE" id="PS51000">
    <property type="entry name" value="HTH_DEOR_2"/>
    <property type="match status" value="1"/>
</dbReference>
<dbReference type="PANTHER" id="PTHR34580:SF1">
    <property type="entry name" value="PROTEIN PAFC"/>
    <property type="match status" value="1"/>
</dbReference>
<organism evidence="4 5">
    <name type="scientific">Candidatus Enterococcus lowellii</name>
    <dbReference type="NCBI Taxonomy" id="2230877"/>
    <lineage>
        <taxon>Bacteria</taxon>
        <taxon>Bacillati</taxon>
        <taxon>Bacillota</taxon>
        <taxon>Bacilli</taxon>
        <taxon>Lactobacillales</taxon>
        <taxon>Enterococcaceae</taxon>
        <taxon>Enterococcus</taxon>
    </lineage>
</organism>
<evidence type="ECO:0000313" key="4">
    <source>
        <dbReference type="EMBL" id="WYJ76841.1"/>
    </source>
</evidence>